<accession>A0A6J5KJ97</accession>
<reference evidence="1 2" key="1">
    <citation type="submission" date="2020-04" db="EMBL/GenBank/DDBJ databases">
        <authorList>
            <person name="De Canck E."/>
        </authorList>
    </citation>
    <scope>NUCLEOTIDE SEQUENCE [LARGE SCALE GENOMIC DNA]</scope>
    <source>
        <strain evidence="1 2">LMG 9964</strain>
    </source>
</reference>
<evidence type="ECO:0000313" key="2">
    <source>
        <dbReference type="Proteomes" id="UP000494102"/>
    </source>
</evidence>
<protein>
    <submittedName>
        <fullName evidence="1">Uncharacterized protein</fullName>
    </submittedName>
</protein>
<gene>
    <name evidence="1" type="ORF">LMG9964_06696</name>
</gene>
<evidence type="ECO:0000313" key="1">
    <source>
        <dbReference type="EMBL" id="CAB4053005.1"/>
    </source>
</evidence>
<organism evidence="1 2">
    <name type="scientific">Paraburkholderia phenoliruptrix</name>
    <dbReference type="NCBI Taxonomy" id="252970"/>
    <lineage>
        <taxon>Bacteria</taxon>
        <taxon>Pseudomonadati</taxon>
        <taxon>Pseudomonadota</taxon>
        <taxon>Betaproteobacteria</taxon>
        <taxon>Burkholderiales</taxon>
        <taxon>Burkholderiaceae</taxon>
        <taxon>Paraburkholderia</taxon>
    </lineage>
</organism>
<dbReference type="EMBL" id="CADILN010000024">
    <property type="protein sequence ID" value="CAB4053005.1"/>
    <property type="molecule type" value="Genomic_DNA"/>
</dbReference>
<proteinExistence type="predicted"/>
<name>A0A6J5KJ97_9BURK</name>
<sequence>MVHRALFAARSPPRFTRCRIVLPEDAYNGLVPQSASECSIAFQAFRIIACNGNKHCRRLRPNAESFPKPSGMLEGQAFEHCIERLELFCEREVALCQQAQRGCQSLQHRCVTQRAQPCAASNAFGGLCLQKTFADVLRRAHQQAPQLIDRLSLGLDGAATSNGNSSHRFGRSRLLFGNRRCFSGKDRSRGVFRIGGIGLSARSTRSPVRTIDLQHFDPVVAQHTGKACAIGAGSFPASAAQMTKRIRPGQ</sequence>
<dbReference type="Proteomes" id="UP000494102">
    <property type="component" value="Unassembled WGS sequence"/>
</dbReference>
<dbReference type="AlphaFoldDB" id="A0A6J5KJ97"/>